<proteinExistence type="predicted"/>
<dbReference type="Proteomes" id="UP001589870">
    <property type="component" value="Unassembled WGS sequence"/>
</dbReference>
<reference evidence="1 2" key="1">
    <citation type="submission" date="2024-09" db="EMBL/GenBank/DDBJ databases">
        <authorList>
            <person name="Sun Q."/>
            <person name="Mori K."/>
        </authorList>
    </citation>
    <scope>NUCLEOTIDE SEQUENCE [LARGE SCALE GENOMIC DNA]</scope>
    <source>
        <strain evidence="1 2">TBRC 1851</strain>
    </source>
</reference>
<dbReference type="EMBL" id="JBHMQT010000054">
    <property type="protein sequence ID" value="MFC0865335.1"/>
    <property type="molecule type" value="Genomic_DNA"/>
</dbReference>
<dbReference type="RefSeq" id="WP_394303363.1">
    <property type="nucleotide sequence ID" value="NZ_JBHMQT010000054.1"/>
</dbReference>
<gene>
    <name evidence="1" type="ORF">ACFHYQ_23875</name>
</gene>
<comment type="caution">
    <text evidence="1">The sequence shown here is derived from an EMBL/GenBank/DDBJ whole genome shotgun (WGS) entry which is preliminary data.</text>
</comment>
<evidence type="ECO:0000313" key="1">
    <source>
        <dbReference type="EMBL" id="MFC0865335.1"/>
    </source>
</evidence>
<evidence type="ECO:0000313" key="2">
    <source>
        <dbReference type="Proteomes" id="UP001589870"/>
    </source>
</evidence>
<accession>A0ABV6UAV7</accession>
<sequence length="122" mass="13020">MRSQHGSGLIGQEFDELVGPVLGLLLDERGWRSAAYAASPFLIVMSRIVPHLGSANHPAACSGRLGIAPGSGEILELTCGNVAEIIPDRFRECPLSAESDGVRLRGRPWRDQENAQVSRGSG</sequence>
<keyword evidence="2" id="KW-1185">Reference proteome</keyword>
<organism evidence="1 2">
    <name type="scientific">Sphaerimonospora cavernae</name>
    <dbReference type="NCBI Taxonomy" id="1740611"/>
    <lineage>
        <taxon>Bacteria</taxon>
        <taxon>Bacillati</taxon>
        <taxon>Actinomycetota</taxon>
        <taxon>Actinomycetes</taxon>
        <taxon>Streptosporangiales</taxon>
        <taxon>Streptosporangiaceae</taxon>
        <taxon>Sphaerimonospora</taxon>
    </lineage>
</organism>
<name>A0ABV6UAV7_9ACTN</name>
<protein>
    <submittedName>
        <fullName evidence="1">Uncharacterized protein</fullName>
    </submittedName>
</protein>